<organism evidence="2 3">
    <name type="scientific">Cystobacter ferrugineus</name>
    <dbReference type="NCBI Taxonomy" id="83449"/>
    <lineage>
        <taxon>Bacteria</taxon>
        <taxon>Pseudomonadati</taxon>
        <taxon>Myxococcota</taxon>
        <taxon>Myxococcia</taxon>
        <taxon>Myxococcales</taxon>
        <taxon>Cystobacterineae</taxon>
        <taxon>Archangiaceae</taxon>
        <taxon>Cystobacter</taxon>
    </lineage>
</organism>
<dbReference type="Proteomes" id="UP000182229">
    <property type="component" value="Unassembled WGS sequence"/>
</dbReference>
<name>A0A1L9BFX5_9BACT</name>
<protein>
    <recommendedName>
        <fullName evidence="1">HNH endonuclease 5 domain-containing protein</fullName>
    </recommendedName>
</protein>
<comment type="caution">
    <text evidence="2">The sequence shown here is derived from an EMBL/GenBank/DDBJ whole genome shotgun (WGS) entry which is preliminary data.</text>
</comment>
<feature type="domain" description="HNH endonuclease 5" evidence="1">
    <location>
        <begin position="12"/>
        <end position="56"/>
    </location>
</feature>
<proteinExistence type="predicted"/>
<reference evidence="3" key="1">
    <citation type="submission" date="2016-11" db="EMBL/GenBank/DDBJ databases">
        <authorList>
            <person name="Shukria A."/>
            <person name="Stevens D.C."/>
        </authorList>
    </citation>
    <scope>NUCLEOTIDE SEQUENCE [LARGE SCALE GENOMIC DNA]</scope>
    <source>
        <strain evidence="3">Cbfe23</strain>
    </source>
</reference>
<evidence type="ECO:0000313" key="3">
    <source>
        <dbReference type="Proteomes" id="UP000182229"/>
    </source>
</evidence>
<gene>
    <name evidence="2" type="ORF">BON30_09425</name>
</gene>
<dbReference type="EMBL" id="MPIN01000002">
    <property type="protein sequence ID" value="OJH41108.1"/>
    <property type="molecule type" value="Genomic_DNA"/>
</dbReference>
<accession>A0A1L9BFX5</accession>
<keyword evidence="3" id="KW-1185">Reference proteome</keyword>
<reference evidence="2 3" key="2">
    <citation type="submission" date="2016-12" db="EMBL/GenBank/DDBJ databases">
        <title>Draft Genome Sequence of Cystobacter ferrugineus Strain Cbfe23.</title>
        <authorList>
            <person name="Akbar S."/>
            <person name="Dowd S.E."/>
            <person name="Stevens D.C."/>
        </authorList>
    </citation>
    <scope>NUCLEOTIDE SEQUENCE [LARGE SCALE GENOMIC DNA]</scope>
    <source>
        <strain evidence="2 3">Cbfe23</strain>
    </source>
</reference>
<dbReference type="InterPro" id="IPR029471">
    <property type="entry name" value="HNH_5"/>
</dbReference>
<sequence>MDHTPLSESTFCALCPNPLDGSDEHILLSALGGRLHSRKVICSGCNTKLYSTTLDSELASALGYFITVLNVLPGRGGEPPPFRGVQMQDGTPVALQPGGLPVLSKLQYSQETLPDGKTHVSINVGDPFLGKPLRNTLEGVARKANKTPEELLQGLTLERTSEYADFKVSISLGDPAHLRAIAKMGITYAAYHLGTDIVREPQFETIRTFVTSGVGEDLHLVSNANANVFPTLQDLHAQEPPFHRLFLSCNPDTGVVSFFVDLFGAFCFSVLLSKQWSGPRFAAAYSQDPLKGGRMESFDLAPNSATVAEFLDRKFDTNSFQQRFNQLLAFTDKHQRDAALRNVVERTVKEVQQAIADGMSEEDAKKVLSALIGQRVADHIFRIPTRTPVTIAEILGKKRK</sequence>
<evidence type="ECO:0000259" key="1">
    <source>
        <dbReference type="Pfam" id="PF14279"/>
    </source>
</evidence>
<evidence type="ECO:0000313" key="2">
    <source>
        <dbReference type="EMBL" id="OJH41108.1"/>
    </source>
</evidence>
<dbReference type="Pfam" id="PF14279">
    <property type="entry name" value="HNH_5"/>
    <property type="match status" value="1"/>
</dbReference>
<dbReference type="AlphaFoldDB" id="A0A1L9BFX5"/>